<protein>
    <submittedName>
        <fullName evidence="3">Helix-turn-helix domain-containing protein</fullName>
    </submittedName>
</protein>
<dbReference type="PANTHER" id="PTHR46797:SF1">
    <property type="entry name" value="METHYLPHOSPHONATE SYNTHASE"/>
    <property type="match status" value="1"/>
</dbReference>
<dbReference type="PROSITE" id="PS50943">
    <property type="entry name" value="HTH_CROC1"/>
    <property type="match status" value="1"/>
</dbReference>
<dbReference type="CDD" id="cd00093">
    <property type="entry name" value="HTH_XRE"/>
    <property type="match status" value="1"/>
</dbReference>
<proteinExistence type="predicted"/>
<dbReference type="Pfam" id="PF12844">
    <property type="entry name" value="HTH_19"/>
    <property type="match status" value="1"/>
</dbReference>
<reference evidence="3 4" key="1">
    <citation type="submission" date="2020-08" db="EMBL/GenBank/DDBJ databases">
        <title>A Genomic Blueprint of the Chicken Gut Microbiome.</title>
        <authorList>
            <person name="Gilroy R."/>
            <person name="Ravi A."/>
            <person name="Getino M."/>
            <person name="Pursley I."/>
            <person name="Horton D.L."/>
            <person name="Alikhan N.-F."/>
            <person name="Baker D."/>
            <person name="Gharbi K."/>
            <person name="Hall N."/>
            <person name="Watson M."/>
            <person name="Adriaenssens E.M."/>
            <person name="Foster-Nyarko E."/>
            <person name="Jarju S."/>
            <person name="Secka A."/>
            <person name="Antonio M."/>
            <person name="Oren A."/>
            <person name="Chaudhuri R."/>
            <person name="La Ragione R.M."/>
            <person name="Hildebrand F."/>
            <person name="Pallen M.J."/>
        </authorList>
    </citation>
    <scope>NUCLEOTIDE SEQUENCE [LARGE SCALE GENOMIC DNA]</scope>
    <source>
        <strain evidence="3 4">Sa3CUA8</strain>
    </source>
</reference>
<dbReference type="SUPFAM" id="SSF47413">
    <property type="entry name" value="lambda repressor-like DNA-binding domains"/>
    <property type="match status" value="1"/>
</dbReference>
<keyword evidence="1" id="KW-0238">DNA-binding</keyword>
<evidence type="ECO:0000313" key="4">
    <source>
        <dbReference type="Proteomes" id="UP000659496"/>
    </source>
</evidence>
<dbReference type="PANTHER" id="PTHR46797">
    <property type="entry name" value="HTH-TYPE TRANSCRIPTIONAL REGULATOR"/>
    <property type="match status" value="1"/>
</dbReference>
<evidence type="ECO:0000259" key="2">
    <source>
        <dbReference type="PROSITE" id="PS50943"/>
    </source>
</evidence>
<organism evidence="3 4">
    <name type="scientific">Sporosarcina gallistercoris</name>
    <dbReference type="NCBI Taxonomy" id="2762245"/>
    <lineage>
        <taxon>Bacteria</taxon>
        <taxon>Bacillati</taxon>
        <taxon>Bacillota</taxon>
        <taxon>Bacilli</taxon>
        <taxon>Bacillales</taxon>
        <taxon>Caryophanaceae</taxon>
        <taxon>Sporosarcina</taxon>
    </lineage>
</organism>
<dbReference type="Proteomes" id="UP000659496">
    <property type="component" value="Unassembled WGS sequence"/>
</dbReference>
<dbReference type="Gene3D" id="1.25.40.10">
    <property type="entry name" value="Tetratricopeptide repeat domain"/>
    <property type="match status" value="1"/>
</dbReference>
<dbReference type="SMART" id="SM00530">
    <property type="entry name" value="HTH_XRE"/>
    <property type="match status" value="1"/>
</dbReference>
<comment type="caution">
    <text evidence="3">The sequence shown here is derived from an EMBL/GenBank/DDBJ whole genome shotgun (WGS) entry which is preliminary data.</text>
</comment>
<dbReference type="InterPro" id="IPR001387">
    <property type="entry name" value="Cro/C1-type_HTH"/>
</dbReference>
<dbReference type="RefSeq" id="WP_191689869.1">
    <property type="nucleotide sequence ID" value="NZ_JACSQY010000006.1"/>
</dbReference>
<dbReference type="InterPro" id="IPR011990">
    <property type="entry name" value="TPR-like_helical_dom_sf"/>
</dbReference>
<evidence type="ECO:0000313" key="3">
    <source>
        <dbReference type="EMBL" id="MBD7908587.1"/>
    </source>
</evidence>
<keyword evidence="4" id="KW-1185">Reference proteome</keyword>
<dbReference type="InterPro" id="IPR010982">
    <property type="entry name" value="Lambda_DNA-bd_dom_sf"/>
</dbReference>
<evidence type="ECO:0000256" key="1">
    <source>
        <dbReference type="ARBA" id="ARBA00023125"/>
    </source>
</evidence>
<sequence>MKTLGERIRMLRKERKMTLESCAGEQMTKGMLSLIENNKANPSMENLNYLAERLGVEVSELLEEVSGSELGSLLDEAEVLYKSDIEANYEKAVELIRPFISKLNRGYESARLLEIYSRLSFHLKYPDWKPAEEKACELYEALNILPRRAALGIFRAMVLFTEHRYEEALTRLLEEKAEVERRSGYIDPLTRLDLYTYEVILRFAVNDTEQATRLMDEAIRYSKDKTIFYQVDQLYRMAAYRAVIDNDEDKLNYYEQKLLQYGDFAEDNHAVWYTKLIRIHQLNSFHQDYETALVKLAKLTGPMPEHEFFPNFFALERGKALYGVGRYRDAMHLLQQVAISEHVHHPFDLSIYYEKDAYAALCAEQLGEVAHARELAERAVSNMTQMPESPYTQFVRETAKHIAAQ</sequence>
<accession>A0ABR8PKB4</accession>
<dbReference type="InterPro" id="IPR050807">
    <property type="entry name" value="TransReg_Diox_bact_type"/>
</dbReference>
<gene>
    <name evidence="3" type="ORF">H9659_09610</name>
</gene>
<feature type="domain" description="HTH cro/C1-type" evidence="2">
    <location>
        <begin position="8"/>
        <end position="61"/>
    </location>
</feature>
<dbReference type="EMBL" id="JACSQY010000006">
    <property type="protein sequence ID" value="MBD7908587.1"/>
    <property type="molecule type" value="Genomic_DNA"/>
</dbReference>
<name>A0ABR8PKB4_9BACL</name>